<dbReference type="EMBL" id="JH159155">
    <property type="protein sequence ID" value="EGZ15192.1"/>
    <property type="molecule type" value="Genomic_DNA"/>
</dbReference>
<dbReference type="KEGG" id="psoj:PHYSODRAFT_333465"/>
<proteinExistence type="predicted"/>
<gene>
    <name evidence="2" type="ORF">PHYSODRAFT_333465</name>
</gene>
<keyword evidence="3" id="KW-1185">Reference proteome</keyword>
<evidence type="ECO:0000313" key="3">
    <source>
        <dbReference type="Proteomes" id="UP000002640"/>
    </source>
</evidence>
<organism evidence="2 3">
    <name type="scientific">Phytophthora sojae (strain P6497)</name>
    <name type="common">Soybean stem and root rot agent</name>
    <name type="synonym">Phytophthora megasperma f. sp. glycines</name>
    <dbReference type="NCBI Taxonomy" id="1094619"/>
    <lineage>
        <taxon>Eukaryota</taxon>
        <taxon>Sar</taxon>
        <taxon>Stramenopiles</taxon>
        <taxon>Oomycota</taxon>
        <taxon>Peronosporomycetes</taxon>
        <taxon>Peronosporales</taxon>
        <taxon>Peronosporaceae</taxon>
        <taxon>Phytophthora</taxon>
    </lineage>
</organism>
<feature type="region of interest" description="Disordered" evidence="1">
    <location>
        <begin position="1"/>
        <end position="26"/>
    </location>
</feature>
<feature type="compositionally biased region" description="Basic and acidic residues" evidence="1">
    <location>
        <begin position="11"/>
        <end position="24"/>
    </location>
</feature>
<evidence type="ECO:0000313" key="2">
    <source>
        <dbReference type="EMBL" id="EGZ15192.1"/>
    </source>
</evidence>
<dbReference type="InParanoid" id="G4ZQF7"/>
<accession>G4ZQF7</accession>
<feature type="compositionally biased region" description="Polar residues" evidence="1">
    <location>
        <begin position="96"/>
        <end position="113"/>
    </location>
</feature>
<reference evidence="2 3" key="1">
    <citation type="journal article" date="2006" name="Science">
        <title>Phytophthora genome sequences uncover evolutionary origins and mechanisms of pathogenesis.</title>
        <authorList>
            <person name="Tyler B.M."/>
            <person name="Tripathy S."/>
            <person name="Zhang X."/>
            <person name="Dehal P."/>
            <person name="Jiang R.H."/>
            <person name="Aerts A."/>
            <person name="Arredondo F.D."/>
            <person name="Baxter L."/>
            <person name="Bensasson D."/>
            <person name="Beynon J.L."/>
            <person name="Chapman J."/>
            <person name="Damasceno C.M."/>
            <person name="Dorrance A.E."/>
            <person name="Dou D."/>
            <person name="Dickerman A.W."/>
            <person name="Dubchak I.L."/>
            <person name="Garbelotto M."/>
            <person name="Gijzen M."/>
            <person name="Gordon S.G."/>
            <person name="Govers F."/>
            <person name="Grunwald N.J."/>
            <person name="Huang W."/>
            <person name="Ivors K.L."/>
            <person name="Jones R.W."/>
            <person name="Kamoun S."/>
            <person name="Krampis K."/>
            <person name="Lamour K.H."/>
            <person name="Lee M.K."/>
            <person name="McDonald W.H."/>
            <person name="Medina M."/>
            <person name="Meijer H.J."/>
            <person name="Nordberg E.K."/>
            <person name="Maclean D.J."/>
            <person name="Ospina-Giraldo M.D."/>
            <person name="Morris P.F."/>
            <person name="Phuntumart V."/>
            <person name="Putnam N.H."/>
            <person name="Rash S."/>
            <person name="Rose J.K."/>
            <person name="Sakihama Y."/>
            <person name="Salamov A.A."/>
            <person name="Savidor A."/>
            <person name="Scheuring C.F."/>
            <person name="Smith B.M."/>
            <person name="Sobral B.W."/>
            <person name="Terry A."/>
            <person name="Torto-Alalibo T.A."/>
            <person name="Win J."/>
            <person name="Xu Z."/>
            <person name="Zhang H."/>
            <person name="Grigoriev I.V."/>
            <person name="Rokhsar D.S."/>
            <person name="Boore J.L."/>
        </authorList>
    </citation>
    <scope>NUCLEOTIDE SEQUENCE [LARGE SCALE GENOMIC DNA]</scope>
    <source>
        <strain evidence="2 3">P6497</strain>
    </source>
</reference>
<protein>
    <submittedName>
        <fullName evidence="2">Uncharacterized protein</fullName>
    </submittedName>
</protein>
<dbReference type="Proteomes" id="UP000002640">
    <property type="component" value="Unassembled WGS sequence"/>
</dbReference>
<name>G4ZQF7_PHYSP</name>
<dbReference type="RefSeq" id="XP_009528941.1">
    <property type="nucleotide sequence ID" value="XM_009530646.1"/>
</dbReference>
<feature type="region of interest" description="Disordered" evidence="1">
    <location>
        <begin position="95"/>
        <end position="115"/>
    </location>
</feature>
<sequence length="132" mass="14238">MTMEAVPTVRFGDDRTQDRGRDGDIGDYDEEWKKAELLSGAAGTAGVSPLAETCQPRSLLLRTAEFDGLRSRNPVPSTKGWTTGHGALLQVAESKGFSTQQSVPGTYGNTGSQRWRDFPSCLARLAPNPGRP</sequence>
<evidence type="ECO:0000256" key="1">
    <source>
        <dbReference type="SAM" id="MobiDB-lite"/>
    </source>
</evidence>
<dbReference type="GeneID" id="20646671"/>
<dbReference type="AlphaFoldDB" id="G4ZQF7"/>